<dbReference type="Gene3D" id="2.40.10.480">
    <property type="match status" value="1"/>
</dbReference>
<dbReference type="InterPro" id="IPR018391">
    <property type="entry name" value="PQQ_b-propeller_rpt"/>
</dbReference>
<dbReference type="SUPFAM" id="SSF55383">
    <property type="entry name" value="Copper amine oxidase, domain N"/>
    <property type="match status" value="1"/>
</dbReference>
<keyword evidence="1" id="KW-0732">Signal</keyword>
<dbReference type="SMART" id="SM00564">
    <property type="entry name" value="PQQ"/>
    <property type="match status" value="4"/>
</dbReference>
<feature type="chain" id="PRO_5046742998" evidence="1">
    <location>
        <begin position="26"/>
        <end position="528"/>
    </location>
</feature>
<dbReference type="EMBL" id="JAQAGZ010000014">
    <property type="protein sequence ID" value="MCZ8514971.1"/>
    <property type="molecule type" value="Genomic_DNA"/>
</dbReference>
<comment type="caution">
    <text evidence="4">The sequence shown here is derived from an EMBL/GenBank/DDBJ whole genome shotgun (WGS) entry which is preliminary data.</text>
</comment>
<sequence length="528" mass="58766">MRTCYFLMITVLLCALITIPSRTFAGSDLRLPDDQGLELNWTFTETPPKRPQPKILNPENYEVKWKIDNSTMTSLVQDPKGVLYTSSKGMVYAIYPNGKEKWKIPLDMGFNHSSVINIVLGQDGTVYAYSSDLLSKAGQITTIYALSPEGTIQWKLQTQENVYSELRDQFAGDAQGNLVYFTREGLTSRNAKGEVNWVNTSITSSAPRDYSKNSHKVSVYMDTKGNVYVDSAQGEVISVDSSGAQRWRTTPLAFVNKFDGFKPYISNQEILYFLNKEGVHALQERDGSVVDPHHLDLTDLQSSGLPTDGKDGYYIINKGRLQKITREGTLIWQYEPRDTEKKEIVFAEEPLADQDGNVYFTTGVGNIIALNPEGQEIFVFLRNAFWSKLVDLTLGKNGDIYSTNNDIGLVSFGKKQIEVYMNNLSVPLSAAPMNLEGTVVVPFRSLFENMGLKVEWDPALKTISGSKEGLTLKLTIGDPIAYVNGVEQPLSVSPIIDGGTTYIPLRFVGEALGRNVSWDETSSSINID</sequence>
<dbReference type="Proteomes" id="UP001527882">
    <property type="component" value="Unassembled WGS sequence"/>
</dbReference>
<dbReference type="SUPFAM" id="SSF101898">
    <property type="entry name" value="NHL repeat"/>
    <property type="match status" value="1"/>
</dbReference>
<dbReference type="Pfam" id="PF13360">
    <property type="entry name" value="PQQ_2"/>
    <property type="match status" value="2"/>
</dbReference>
<feature type="domain" description="Pyrrolo-quinoline quinone repeat" evidence="3">
    <location>
        <begin position="223"/>
        <end position="372"/>
    </location>
</feature>
<evidence type="ECO:0000256" key="1">
    <source>
        <dbReference type="SAM" id="SignalP"/>
    </source>
</evidence>
<accession>A0ABT4QDX4</accession>
<feature type="domain" description="Pyrrolo-quinoline quinone repeat" evidence="3">
    <location>
        <begin position="79"/>
        <end position="200"/>
    </location>
</feature>
<dbReference type="Pfam" id="PF07833">
    <property type="entry name" value="Cu_amine_oxidN1"/>
    <property type="match status" value="1"/>
</dbReference>
<dbReference type="PANTHER" id="PTHR34512">
    <property type="entry name" value="CELL SURFACE PROTEIN"/>
    <property type="match status" value="1"/>
</dbReference>
<evidence type="ECO:0000313" key="4">
    <source>
        <dbReference type="EMBL" id="MCZ8514971.1"/>
    </source>
</evidence>
<dbReference type="InterPro" id="IPR015943">
    <property type="entry name" value="WD40/YVTN_repeat-like_dom_sf"/>
</dbReference>
<evidence type="ECO:0000259" key="2">
    <source>
        <dbReference type="Pfam" id="PF07833"/>
    </source>
</evidence>
<feature type="signal peptide" evidence="1">
    <location>
        <begin position="1"/>
        <end position="25"/>
    </location>
</feature>
<feature type="domain" description="Copper amine oxidase-like N-terminal" evidence="2">
    <location>
        <begin position="421"/>
        <end position="527"/>
    </location>
</feature>
<proteinExistence type="predicted"/>
<evidence type="ECO:0000259" key="3">
    <source>
        <dbReference type="Pfam" id="PF13360"/>
    </source>
</evidence>
<dbReference type="Gene3D" id="2.130.10.10">
    <property type="entry name" value="YVTN repeat-like/Quinoprotein amine dehydrogenase"/>
    <property type="match status" value="1"/>
</dbReference>
<reference evidence="4 5" key="1">
    <citation type="submission" date="2022-12" db="EMBL/GenBank/DDBJ databases">
        <title>Draft genome sequence of Paenibacillus sp. dW9.</title>
        <authorList>
            <person name="Choi E.-W."/>
            <person name="Kim D.-U."/>
        </authorList>
    </citation>
    <scope>NUCLEOTIDE SEQUENCE [LARGE SCALE GENOMIC DNA]</scope>
    <source>
        <strain evidence="5">dW9</strain>
    </source>
</reference>
<keyword evidence="5" id="KW-1185">Reference proteome</keyword>
<gene>
    <name evidence="4" type="ORF">O9H85_21615</name>
</gene>
<dbReference type="InterPro" id="IPR002372">
    <property type="entry name" value="PQQ_rpt_dom"/>
</dbReference>
<dbReference type="Gene3D" id="3.30.457.10">
    <property type="entry name" value="Copper amine oxidase-like, N-terminal domain"/>
    <property type="match status" value="1"/>
</dbReference>
<dbReference type="PANTHER" id="PTHR34512:SF30">
    <property type="entry name" value="OUTER MEMBRANE PROTEIN ASSEMBLY FACTOR BAMB"/>
    <property type="match status" value="1"/>
</dbReference>
<dbReference type="RefSeq" id="WP_269883497.1">
    <property type="nucleotide sequence ID" value="NZ_JAQAGZ010000014.1"/>
</dbReference>
<organism evidence="4 5">
    <name type="scientific">Paenibacillus gyeongsangnamensis</name>
    <dbReference type="NCBI Taxonomy" id="3388067"/>
    <lineage>
        <taxon>Bacteria</taxon>
        <taxon>Bacillati</taxon>
        <taxon>Bacillota</taxon>
        <taxon>Bacilli</taxon>
        <taxon>Bacillales</taxon>
        <taxon>Paenibacillaceae</taxon>
        <taxon>Paenibacillus</taxon>
    </lineage>
</organism>
<dbReference type="InterPro" id="IPR036582">
    <property type="entry name" value="Mao_N_sf"/>
</dbReference>
<protein>
    <submittedName>
        <fullName evidence="4">Stalk domain-containing protein</fullName>
    </submittedName>
</protein>
<name>A0ABT4QDX4_9BACL</name>
<dbReference type="InterPro" id="IPR012854">
    <property type="entry name" value="Cu_amine_oxidase-like_N"/>
</dbReference>
<evidence type="ECO:0000313" key="5">
    <source>
        <dbReference type="Proteomes" id="UP001527882"/>
    </source>
</evidence>